<keyword evidence="1" id="KW-0812">Transmembrane</keyword>
<organism evidence="2 3">
    <name type="scientific">Babesia divergens</name>
    <dbReference type="NCBI Taxonomy" id="32595"/>
    <lineage>
        <taxon>Eukaryota</taxon>
        <taxon>Sar</taxon>
        <taxon>Alveolata</taxon>
        <taxon>Apicomplexa</taxon>
        <taxon>Aconoidasida</taxon>
        <taxon>Piroplasmida</taxon>
        <taxon>Babesiidae</taxon>
        <taxon>Babesia</taxon>
    </lineage>
</organism>
<evidence type="ECO:0000313" key="2">
    <source>
        <dbReference type="EMBL" id="KAK1935861.1"/>
    </source>
</evidence>
<gene>
    <name evidence="2" type="ORF">X943_000029</name>
</gene>
<reference evidence="2" key="1">
    <citation type="journal article" date="2014" name="Nucleic Acids Res.">
        <title>The evolutionary dynamics of variant antigen genes in Babesia reveal a history of genomic innovation underlying host-parasite interaction.</title>
        <authorList>
            <person name="Jackson A.P."/>
            <person name="Otto T.D."/>
            <person name="Darby A."/>
            <person name="Ramaprasad A."/>
            <person name="Xia D."/>
            <person name="Echaide I.E."/>
            <person name="Farber M."/>
            <person name="Gahlot S."/>
            <person name="Gamble J."/>
            <person name="Gupta D."/>
            <person name="Gupta Y."/>
            <person name="Jackson L."/>
            <person name="Malandrin L."/>
            <person name="Malas T.B."/>
            <person name="Moussa E."/>
            <person name="Nair M."/>
            <person name="Reid A.J."/>
            <person name="Sanders M."/>
            <person name="Sharma J."/>
            <person name="Tracey A."/>
            <person name="Quail M.A."/>
            <person name="Weir W."/>
            <person name="Wastling J.M."/>
            <person name="Hall N."/>
            <person name="Willadsen P."/>
            <person name="Lingelbach K."/>
            <person name="Shiels B."/>
            <person name="Tait A."/>
            <person name="Berriman M."/>
            <person name="Allred D.R."/>
            <person name="Pain A."/>
        </authorList>
    </citation>
    <scope>NUCLEOTIDE SEQUENCE</scope>
    <source>
        <strain evidence="2">1802A</strain>
    </source>
</reference>
<dbReference type="AlphaFoldDB" id="A0AAD9GC79"/>
<feature type="transmembrane region" description="Helical" evidence="1">
    <location>
        <begin position="32"/>
        <end position="52"/>
    </location>
</feature>
<accession>A0AAD9GC79</accession>
<proteinExistence type="predicted"/>
<evidence type="ECO:0000256" key="1">
    <source>
        <dbReference type="SAM" id="Phobius"/>
    </source>
</evidence>
<comment type="caution">
    <text evidence="2">The sequence shown here is derived from an EMBL/GenBank/DDBJ whole genome shotgun (WGS) entry which is preliminary data.</text>
</comment>
<reference evidence="2" key="2">
    <citation type="submission" date="2021-05" db="EMBL/GenBank/DDBJ databases">
        <authorList>
            <person name="Pain A."/>
        </authorList>
    </citation>
    <scope>NUCLEOTIDE SEQUENCE</scope>
    <source>
        <strain evidence="2">1802A</strain>
    </source>
</reference>
<sequence>MLITNFPLLFDAKIIFDVWNVILTDAFSDPSIFYAISTTIFSFLFLLIFAYYRIREGLTDYPNIIRIKRNFQSIAKDRLKQYLLQSAQFYN</sequence>
<dbReference type="Proteomes" id="UP001195914">
    <property type="component" value="Unassembled WGS sequence"/>
</dbReference>
<keyword evidence="3" id="KW-1185">Reference proteome</keyword>
<protein>
    <submittedName>
        <fullName evidence="2">Uncharacterized protein</fullName>
    </submittedName>
</protein>
<evidence type="ECO:0000313" key="3">
    <source>
        <dbReference type="Proteomes" id="UP001195914"/>
    </source>
</evidence>
<keyword evidence="1" id="KW-0472">Membrane</keyword>
<dbReference type="EMBL" id="JAHBMH010000044">
    <property type="protein sequence ID" value="KAK1935861.1"/>
    <property type="molecule type" value="Genomic_DNA"/>
</dbReference>
<name>A0AAD9GC79_BABDI</name>
<keyword evidence="1" id="KW-1133">Transmembrane helix</keyword>